<accession>A0ABN7VVV4</accession>
<keyword evidence="2" id="KW-1185">Reference proteome</keyword>
<evidence type="ECO:0000313" key="2">
    <source>
        <dbReference type="Proteomes" id="UP000789901"/>
    </source>
</evidence>
<sequence length="72" mass="8319">LDLKTYLNMSLDLKESKLRLSEPKFSKQDIKDKIASIRQSNKKEKKEAEIVDFGVFGVQNALIKFDQIFNAN</sequence>
<dbReference type="Proteomes" id="UP000789901">
    <property type="component" value="Unassembled WGS sequence"/>
</dbReference>
<dbReference type="EMBL" id="CAJVQB010023830">
    <property type="protein sequence ID" value="CAG8802776.1"/>
    <property type="molecule type" value="Genomic_DNA"/>
</dbReference>
<feature type="non-terminal residue" evidence="1">
    <location>
        <position position="1"/>
    </location>
</feature>
<proteinExistence type="predicted"/>
<reference evidence="1 2" key="1">
    <citation type="submission" date="2021-06" db="EMBL/GenBank/DDBJ databases">
        <authorList>
            <person name="Kallberg Y."/>
            <person name="Tangrot J."/>
            <person name="Rosling A."/>
        </authorList>
    </citation>
    <scope>NUCLEOTIDE SEQUENCE [LARGE SCALE GENOMIC DNA]</scope>
    <source>
        <strain evidence="1 2">120-4 pot B 10/14</strain>
    </source>
</reference>
<protein>
    <submittedName>
        <fullName evidence="1">7666_t:CDS:1</fullName>
    </submittedName>
</protein>
<gene>
    <name evidence="1" type="ORF">GMARGA_LOCUS23489</name>
</gene>
<comment type="caution">
    <text evidence="1">The sequence shown here is derived from an EMBL/GenBank/DDBJ whole genome shotgun (WGS) entry which is preliminary data.</text>
</comment>
<evidence type="ECO:0000313" key="1">
    <source>
        <dbReference type="EMBL" id="CAG8802776.1"/>
    </source>
</evidence>
<name>A0ABN7VVV4_GIGMA</name>
<organism evidence="1 2">
    <name type="scientific">Gigaspora margarita</name>
    <dbReference type="NCBI Taxonomy" id="4874"/>
    <lineage>
        <taxon>Eukaryota</taxon>
        <taxon>Fungi</taxon>
        <taxon>Fungi incertae sedis</taxon>
        <taxon>Mucoromycota</taxon>
        <taxon>Glomeromycotina</taxon>
        <taxon>Glomeromycetes</taxon>
        <taxon>Diversisporales</taxon>
        <taxon>Gigasporaceae</taxon>
        <taxon>Gigaspora</taxon>
    </lineage>
</organism>